<organism evidence="1 2">
    <name type="scientific">Scophthalmus maximus</name>
    <name type="common">Turbot</name>
    <name type="synonym">Psetta maxima</name>
    <dbReference type="NCBI Taxonomy" id="52904"/>
    <lineage>
        <taxon>Eukaryota</taxon>
        <taxon>Metazoa</taxon>
        <taxon>Chordata</taxon>
        <taxon>Craniata</taxon>
        <taxon>Vertebrata</taxon>
        <taxon>Euteleostomi</taxon>
        <taxon>Actinopterygii</taxon>
        <taxon>Neopterygii</taxon>
        <taxon>Teleostei</taxon>
        <taxon>Neoteleostei</taxon>
        <taxon>Acanthomorphata</taxon>
        <taxon>Carangaria</taxon>
        <taxon>Pleuronectiformes</taxon>
        <taxon>Pleuronectoidei</taxon>
        <taxon>Scophthalmidae</taxon>
        <taxon>Scophthalmus</taxon>
    </lineage>
</organism>
<accession>A0A6A4T599</accession>
<comment type="caution">
    <text evidence="1">The sequence shown here is derived from an EMBL/GenBank/DDBJ whole genome shotgun (WGS) entry which is preliminary data.</text>
</comment>
<proteinExistence type="predicted"/>
<dbReference type="AlphaFoldDB" id="A0A6A4T599"/>
<dbReference type="EMBL" id="VEVO01000007">
    <property type="protein sequence ID" value="KAF0040305.1"/>
    <property type="molecule type" value="Genomic_DNA"/>
</dbReference>
<protein>
    <submittedName>
        <fullName evidence="1">Uncharacterized protein</fullName>
    </submittedName>
</protein>
<sequence length="100" mass="11051">MLITITVGGVGNYGGGGGEEKVVFLRRRKLYNCRQPVPPRRNDIITACLGKRHRIDVFTLRCQSPGVSVTGAEEGGRRQSVHTGMDGTRQHRFLFPVSNI</sequence>
<evidence type="ECO:0000313" key="2">
    <source>
        <dbReference type="Proteomes" id="UP000438429"/>
    </source>
</evidence>
<evidence type="ECO:0000313" key="1">
    <source>
        <dbReference type="EMBL" id="KAF0040305.1"/>
    </source>
</evidence>
<gene>
    <name evidence="1" type="ORF">F2P81_008540</name>
</gene>
<reference evidence="1 2" key="1">
    <citation type="submission" date="2019-06" db="EMBL/GenBank/DDBJ databases">
        <title>Draft genomes of female and male turbot (Scophthalmus maximus).</title>
        <authorList>
            <person name="Xu H."/>
            <person name="Xu X.-W."/>
            <person name="Shao C."/>
            <person name="Chen S."/>
        </authorList>
    </citation>
    <scope>NUCLEOTIDE SEQUENCE [LARGE SCALE GENOMIC DNA]</scope>
    <source>
        <strain evidence="1">Ysfricsl-2016a</strain>
        <tissue evidence="1">Blood</tissue>
    </source>
</reference>
<dbReference type="Proteomes" id="UP000438429">
    <property type="component" value="Unassembled WGS sequence"/>
</dbReference>
<name>A0A6A4T599_SCOMX</name>